<dbReference type="GO" id="GO:0006261">
    <property type="term" value="P:DNA-templated DNA replication"/>
    <property type="evidence" value="ECO:0007669"/>
    <property type="project" value="TreeGrafter"/>
</dbReference>
<dbReference type="Gene3D" id="3.40.50.300">
    <property type="entry name" value="P-loop containing nucleotide triphosphate hydrolases"/>
    <property type="match status" value="1"/>
</dbReference>
<reference evidence="11 12" key="1">
    <citation type="submission" date="2016-10" db="EMBL/GenBank/DDBJ databases">
        <authorList>
            <person name="de Groot N.N."/>
        </authorList>
    </citation>
    <scope>NUCLEOTIDE SEQUENCE [LARGE SCALE GENOMIC DNA]</scope>
    <source>
        <strain evidence="11 12">DSM 19113</strain>
    </source>
</reference>
<dbReference type="GO" id="GO:0009360">
    <property type="term" value="C:DNA polymerase III complex"/>
    <property type="evidence" value="ECO:0007669"/>
    <property type="project" value="InterPro"/>
</dbReference>
<dbReference type="InterPro" id="IPR027417">
    <property type="entry name" value="P-loop_NTPase"/>
</dbReference>
<keyword evidence="3" id="KW-0808">Transferase</keyword>
<dbReference type="SUPFAM" id="SSF52540">
    <property type="entry name" value="P-loop containing nucleoside triphosphate hydrolases"/>
    <property type="match status" value="1"/>
</dbReference>
<sequence length="331" mass="36973">MTLQDLKVQIEHQALPDLYLVTGDETALLQKAKRLFTSIIPEEDQEMNFASYDFGAVGLDDAIADLTAPPFFGDHRVVMLTNPTFMTATGKLTDSQEKALLSLIEHPVPGNLLVIFAADMKLDKRKKVTKAINSKAEKLELARLNERQVGQALHQLLDQLGFQIETAAEQELMLRVQASYSKMLQELPKLLAYAADSKQITRQAVDDLVIKESTAQAFDLADLVLKGKQEAAIRTYHDLVKNGEAPLRLNALLLGQFRLLLQVASLPGSDAEAGKALGIHPFRVKLARQSLRKYPLGKVREGFLKILDMEIQMKSKQVDPLFLFESFMVNF</sequence>
<dbReference type="STRING" id="283737.SAMN05660453_0232"/>
<dbReference type="InterPro" id="IPR008921">
    <property type="entry name" value="DNA_pol3_clamp-load_cplx_C"/>
</dbReference>
<dbReference type="NCBIfam" id="TIGR01128">
    <property type="entry name" value="holA"/>
    <property type="match status" value="1"/>
</dbReference>
<dbReference type="GO" id="GO:0003887">
    <property type="term" value="F:DNA-directed DNA polymerase activity"/>
    <property type="evidence" value="ECO:0007669"/>
    <property type="project" value="UniProtKB-KW"/>
</dbReference>
<dbReference type="Gene3D" id="1.10.8.60">
    <property type="match status" value="1"/>
</dbReference>
<evidence type="ECO:0000256" key="4">
    <source>
        <dbReference type="ARBA" id="ARBA00022695"/>
    </source>
</evidence>
<evidence type="ECO:0000256" key="1">
    <source>
        <dbReference type="ARBA" id="ARBA00012417"/>
    </source>
</evidence>
<dbReference type="Gene3D" id="1.20.272.10">
    <property type="match status" value="1"/>
</dbReference>
<dbReference type="EC" id="2.7.7.7" evidence="1"/>
<accession>A0A1I1E024</accession>
<evidence type="ECO:0000259" key="10">
    <source>
        <dbReference type="Pfam" id="PF21694"/>
    </source>
</evidence>
<dbReference type="InterPro" id="IPR048466">
    <property type="entry name" value="DNA_pol3_delta-like_C"/>
</dbReference>
<evidence type="ECO:0000313" key="12">
    <source>
        <dbReference type="Proteomes" id="UP000199376"/>
    </source>
</evidence>
<comment type="catalytic activity">
    <reaction evidence="8">
        <text>DNA(n) + a 2'-deoxyribonucleoside 5'-triphosphate = DNA(n+1) + diphosphate</text>
        <dbReference type="Rhea" id="RHEA:22508"/>
        <dbReference type="Rhea" id="RHEA-COMP:17339"/>
        <dbReference type="Rhea" id="RHEA-COMP:17340"/>
        <dbReference type="ChEBI" id="CHEBI:33019"/>
        <dbReference type="ChEBI" id="CHEBI:61560"/>
        <dbReference type="ChEBI" id="CHEBI:173112"/>
        <dbReference type="EC" id="2.7.7.7"/>
    </reaction>
</comment>
<gene>
    <name evidence="11" type="ORF">SAMN05660453_0232</name>
</gene>
<dbReference type="InterPro" id="IPR005790">
    <property type="entry name" value="DNA_polIII_delta"/>
</dbReference>
<dbReference type="Proteomes" id="UP000199376">
    <property type="component" value="Unassembled WGS sequence"/>
</dbReference>
<comment type="similarity">
    <text evidence="7">Belongs to the DNA polymerase HolA subunit family.</text>
</comment>
<protein>
    <recommendedName>
        <fullName evidence="2">DNA polymerase III subunit delta</fullName>
        <ecNumber evidence="1">2.7.7.7</ecNumber>
    </recommendedName>
</protein>
<keyword evidence="12" id="KW-1185">Reference proteome</keyword>
<organism evidence="11 12">
    <name type="scientific">Fructobacillus durionis</name>
    <dbReference type="NCBI Taxonomy" id="283737"/>
    <lineage>
        <taxon>Bacteria</taxon>
        <taxon>Bacillati</taxon>
        <taxon>Bacillota</taxon>
        <taxon>Bacilli</taxon>
        <taxon>Lactobacillales</taxon>
        <taxon>Lactobacillaceae</taxon>
        <taxon>Fructobacillus</taxon>
    </lineage>
</organism>
<proteinExistence type="inferred from homology"/>
<dbReference type="SUPFAM" id="SSF48019">
    <property type="entry name" value="post-AAA+ oligomerization domain-like"/>
    <property type="match status" value="1"/>
</dbReference>
<evidence type="ECO:0000259" key="9">
    <source>
        <dbReference type="Pfam" id="PF06144"/>
    </source>
</evidence>
<evidence type="ECO:0000256" key="8">
    <source>
        <dbReference type="ARBA" id="ARBA00049244"/>
    </source>
</evidence>
<dbReference type="Pfam" id="PF06144">
    <property type="entry name" value="DNA_pol3_delta"/>
    <property type="match status" value="1"/>
</dbReference>
<dbReference type="InterPro" id="IPR010372">
    <property type="entry name" value="DNA_pol3_delta_N"/>
</dbReference>
<dbReference type="RefSeq" id="WP_091501222.1">
    <property type="nucleotide sequence ID" value="NZ_FOLI01000001.1"/>
</dbReference>
<dbReference type="PANTHER" id="PTHR34388:SF1">
    <property type="entry name" value="DNA POLYMERASE III SUBUNIT DELTA"/>
    <property type="match status" value="1"/>
</dbReference>
<feature type="domain" description="DNA polymerase III delta N-terminal" evidence="9">
    <location>
        <begin position="19"/>
        <end position="139"/>
    </location>
</feature>
<keyword evidence="6" id="KW-0239">DNA-directed DNA polymerase</keyword>
<evidence type="ECO:0000256" key="5">
    <source>
        <dbReference type="ARBA" id="ARBA00022705"/>
    </source>
</evidence>
<evidence type="ECO:0000256" key="3">
    <source>
        <dbReference type="ARBA" id="ARBA00022679"/>
    </source>
</evidence>
<evidence type="ECO:0000256" key="6">
    <source>
        <dbReference type="ARBA" id="ARBA00022932"/>
    </source>
</evidence>
<evidence type="ECO:0000256" key="2">
    <source>
        <dbReference type="ARBA" id="ARBA00017703"/>
    </source>
</evidence>
<keyword evidence="5" id="KW-0235">DNA replication</keyword>
<dbReference type="AlphaFoldDB" id="A0A1I1E024"/>
<dbReference type="PANTHER" id="PTHR34388">
    <property type="entry name" value="DNA POLYMERASE III SUBUNIT DELTA"/>
    <property type="match status" value="1"/>
</dbReference>
<dbReference type="Pfam" id="PF21694">
    <property type="entry name" value="DNA_pol3_delta_C"/>
    <property type="match status" value="1"/>
</dbReference>
<name>A0A1I1E024_9LACO</name>
<feature type="domain" description="DNA polymerase III delta subunit-like C-terminal" evidence="10">
    <location>
        <begin position="216"/>
        <end position="331"/>
    </location>
</feature>
<keyword evidence="4" id="KW-0548">Nucleotidyltransferase</keyword>
<dbReference type="GO" id="GO:0003677">
    <property type="term" value="F:DNA binding"/>
    <property type="evidence" value="ECO:0007669"/>
    <property type="project" value="InterPro"/>
</dbReference>
<evidence type="ECO:0000256" key="7">
    <source>
        <dbReference type="ARBA" id="ARBA00034754"/>
    </source>
</evidence>
<dbReference type="EMBL" id="FOLI01000001">
    <property type="protein sequence ID" value="SFB80659.1"/>
    <property type="molecule type" value="Genomic_DNA"/>
</dbReference>
<dbReference type="OrthoDB" id="9775929at2"/>
<evidence type="ECO:0000313" key="11">
    <source>
        <dbReference type="EMBL" id="SFB80659.1"/>
    </source>
</evidence>